<accession>A0A087UNI6</accession>
<keyword evidence="4" id="KW-0805">Transcription regulation</keyword>
<evidence type="ECO:0000313" key="10">
    <source>
        <dbReference type="Proteomes" id="UP000054359"/>
    </source>
</evidence>
<keyword evidence="10" id="KW-1185">Reference proteome</keyword>
<evidence type="ECO:0000256" key="5">
    <source>
        <dbReference type="ARBA" id="ARBA00023163"/>
    </source>
</evidence>
<organism evidence="9 10">
    <name type="scientific">Stegodyphus mimosarum</name>
    <name type="common">African social velvet spider</name>
    <dbReference type="NCBI Taxonomy" id="407821"/>
    <lineage>
        <taxon>Eukaryota</taxon>
        <taxon>Metazoa</taxon>
        <taxon>Ecdysozoa</taxon>
        <taxon>Arthropoda</taxon>
        <taxon>Chelicerata</taxon>
        <taxon>Arachnida</taxon>
        <taxon>Araneae</taxon>
        <taxon>Araneomorphae</taxon>
        <taxon>Entelegynae</taxon>
        <taxon>Eresoidea</taxon>
        <taxon>Eresidae</taxon>
        <taxon>Stegodyphus</taxon>
    </lineage>
</organism>
<dbReference type="STRING" id="407821.A0A087UNI6"/>
<evidence type="ECO:0000256" key="1">
    <source>
        <dbReference type="ARBA" id="ARBA00004123"/>
    </source>
</evidence>
<comment type="subcellular location">
    <subcellularLocation>
        <location evidence="1">Nucleus</location>
    </subcellularLocation>
</comment>
<sequence length="175" mass="19991">MGIDIESIVPYAKRPNRITLPTPASLPRSSISRILQAGEKRSLPSYIPEHYPPFPDPHTYIRTPTHRQPITEYEIIREKAATQKRDIERALTRFIAKTGPTQSLFPDDVTLFPLIACKPSPNPYFSALLFTDQIFDEEDTDNSNKTPSTQYAHEDAENQKDSTTDNDIMDNPYLR</sequence>
<reference evidence="9 10" key="1">
    <citation type="submission" date="2013-11" db="EMBL/GenBank/DDBJ databases">
        <title>Genome sequencing of Stegodyphus mimosarum.</title>
        <authorList>
            <person name="Bechsgaard J."/>
        </authorList>
    </citation>
    <scope>NUCLEOTIDE SEQUENCE [LARGE SCALE GENOMIC DNA]</scope>
</reference>
<protein>
    <recommendedName>
        <fullName evidence="3">Transcription initiation factor TFIID subunit 8</fullName>
    </recommendedName>
</protein>
<dbReference type="PANTHER" id="PTHR46469:SF1">
    <property type="entry name" value="TRANSCRIPTION INITIATION FACTOR TFIID SUBUNIT 8"/>
    <property type="match status" value="1"/>
</dbReference>
<dbReference type="GO" id="GO:0006367">
    <property type="term" value="P:transcription initiation at RNA polymerase II promoter"/>
    <property type="evidence" value="ECO:0007669"/>
    <property type="project" value="TreeGrafter"/>
</dbReference>
<keyword evidence="5" id="KW-0804">Transcription</keyword>
<keyword evidence="6" id="KW-0539">Nucleus</keyword>
<proteinExistence type="inferred from homology"/>
<dbReference type="CDD" id="cd08049">
    <property type="entry name" value="TAF8"/>
    <property type="match status" value="1"/>
</dbReference>
<dbReference type="PANTHER" id="PTHR46469">
    <property type="entry name" value="TRANSCRIPTION INITIATION FACTOR TFIID SUBUNIT 8"/>
    <property type="match status" value="1"/>
</dbReference>
<evidence type="ECO:0000256" key="3">
    <source>
        <dbReference type="ARBA" id="ARBA00017307"/>
    </source>
</evidence>
<evidence type="ECO:0000256" key="4">
    <source>
        <dbReference type="ARBA" id="ARBA00023015"/>
    </source>
</evidence>
<feature type="non-terminal residue" evidence="9">
    <location>
        <position position="175"/>
    </location>
</feature>
<dbReference type="GO" id="GO:0005669">
    <property type="term" value="C:transcription factor TFIID complex"/>
    <property type="evidence" value="ECO:0007669"/>
    <property type="project" value="InterPro"/>
</dbReference>
<keyword evidence="9" id="KW-0396">Initiation factor</keyword>
<dbReference type="AlphaFoldDB" id="A0A087UNI6"/>
<evidence type="ECO:0000313" key="9">
    <source>
        <dbReference type="EMBL" id="KFM78925.1"/>
    </source>
</evidence>
<evidence type="ECO:0000256" key="6">
    <source>
        <dbReference type="ARBA" id="ARBA00023242"/>
    </source>
</evidence>
<dbReference type="InterPro" id="IPR037818">
    <property type="entry name" value="TAF8"/>
</dbReference>
<dbReference type="InterPro" id="IPR019473">
    <property type="entry name" value="TFIID_su8_C"/>
</dbReference>
<dbReference type="Proteomes" id="UP000054359">
    <property type="component" value="Unassembled WGS sequence"/>
</dbReference>
<dbReference type="EMBL" id="KK120745">
    <property type="protein sequence ID" value="KFM78925.1"/>
    <property type="molecule type" value="Genomic_DNA"/>
</dbReference>
<feature type="compositionally biased region" description="Basic and acidic residues" evidence="7">
    <location>
        <begin position="152"/>
        <end position="163"/>
    </location>
</feature>
<evidence type="ECO:0000256" key="2">
    <source>
        <dbReference type="ARBA" id="ARBA00008767"/>
    </source>
</evidence>
<evidence type="ECO:0000256" key="7">
    <source>
        <dbReference type="SAM" id="MobiDB-lite"/>
    </source>
</evidence>
<name>A0A087UNI6_STEMI</name>
<feature type="region of interest" description="Disordered" evidence="7">
    <location>
        <begin position="138"/>
        <end position="175"/>
    </location>
</feature>
<dbReference type="Pfam" id="PF10406">
    <property type="entry name" value="TAF8_C"/>
    <property type="match status" value="1"/>
</dbReference>
<dbReference type="OrthoDB" id="2193813at2759"/>
<dbReference type="OMA" id="TQYAHED"/>
<dbReference type="GO" id="GO:0003743">
    <property type="term" value="F:translation initiation factor activity"/>
    <property type="evidence" value="ECO:0007669"/>
    <property type="project" value="UniProtKB-KW"/>
</dbReference>
<feature type="domain" description="Transcription factor TFIID subunit 8 C-terminal" evidence="8">
    <location>
        <begin position="46"/>
        <end position="94"/>
    </location>
</feature>
<comment type="similarity">
    <text evidence="2">Belongs to the TAF8 family.</text>
</comment>
<keyword evidence="9" id="KW-0648">Protein biosynthesis</keyword>
<evidence type="ECO:0000259" key="8">
    <source>
        <dbReference type="Pfam" id="PF10406"/>
    </source>
</evidence>
<gene>
    <name evidence="9" type="ORF">X975_02276</name>
</gene>